<gene>
    <name evidence="4" type="ORF">K457DRAFT_16089</name>
</gene>
<feature type="compositionally biased region" description="Pro residues" evidence="1">
    <location>
        <begin position="111"/>
        <end position="121"/>
    </location>
</feature>
<dbReference type="AlphaFoldDB" id="A0A197K5R4"/>
<dbReference type="EMBL" id="KV442024">
    <property type="protein sequence ID" value="OAQ32523.1"/>
    <property type="molecule type" value="Genomic_DNA"/>
</dbReference>
<keyword evidence="2" id="KW-0472">Membrane</keyword>
<dbReference type="Proteomes" id="UP000078512">
    <property type="component" value="Unassembled WGS sequence"/>
</dbReference>
<evidence type="ECO:0000256" key="3">
    <source>
        <dbReference type="SAM" id="SignalP"/>
    </source>
</evidence>
<feature type="compositionally biased region" description="Polar residues" evidence="1">
    <location>
        <begin position="86"/>
        <end position="96"/>
    </location>
</feature>
<reference evidence="4 5" key="1">
    <citation type="submission" date="2016-05" db="EMBL/GenBank/DDBJ databases">
        <title>Genome sequencing reveals origins of a unique bacterial endosymbiosis in the earliest lineages of terrestrial Fungi.</title>
        <authorList>
            <consortium name="DOE Joint Genome Institute"/>
            <person name="Uehling J."/>
            <person name="Gryganskyi A."/>
            <person name="Hameed K."/>
            <person name="Tschaplinski T."/>
            <person name="Misztal P."/>
            <person name="Wu S."/>
            <person name="Desiro A."/>
            <person name="Vande Pol N."/>
            <person name="Du Z.-Y."/>
            <person name="Zienkiewicz A."/>
            <person name="Zienkiewicz K."/>
            <person name="Morin E."/>
            <person name="Tisserant E."/>
            <person name="Splivallo R."/>
            <person name="Hainaut M."/>
            <person name="Henrissat B."/>
            <person name="Ohm R."/>
            <person name="Kuo A."/>
            <person name="Yan J."/>
            <person name="Lipzen A."/>
            <person name="Nolan M."/>
            <person name="Labutti K."/>
            <person name="Barry K."/>
            <person name="Goldstein A."/>
            <person name="Labbe J."/>
            <person name="Schadt C."/>
            <person name="Tuskan G."/>
            <person name="Grigoriev I."/>
            <person name="Martin F."/>
            <person name="Vilgalys R."/>
            <person name="Bonito G."/>
        </authorList>
    </citation>
    <scope>NUCLEOTIDE SEQUENCE [LARGE SCALE GENOMIC DNA]</scope>
    <source>
        <strain evidence="4 5">AG-77</strain>
    </source>
</reference>
<proteinExistence type="predicted"/>
<feature type="signal peptide" evidence="3">
    <location>
        <begin position="1"/>
        <end position="16"/>
    </location>
</feature>
<feature type="compositionally biased region" description="Low complexity" evidence="1">
    <location>
        <begin position="72"/>
        <end position="85"/>
    </location>
</feature>
<feature type="region of interest" description="Disordered" evidence="1">
    <location>
        <begin position="72"/>
        <end position="125"/>
    </location>
</feature>
<protein>
    <recommendedName>
        <fullName evidence="6">Extracellular membrane protein CFEM domain-containing protein</fullName>
    </recommendedName>
</protein>
<accession>A0A197K5R4</accession>
<feature type="chain" id="PRO_5008276604" description="Extracellular membrane protein CFEM domain-containing protein" evidence="3">
    <location>
        <begin position="17"/>
        <end position="159"/>
    </location>
</feature>
<organism evidence="4 5">
    <name type="scientific">Linnemannia elongata AG-77</name>
    <dbReference type="NCBI Taxonomy" id="1314771"/>
    <lineage>
        <taxon>Eukaryota</taxon>
        <taxon>Fungi</taxon>
        <taxon>Fungi incertae sedis</taxon>
        <taxon>Mucoromycota</taxon>
        <taxon>Mortierellomycotina</taxon>
        <taxon>Mortierellomycetes</taxon>
        <taxon>Mortierellales</taxon>
        <taxon>Mortierellaceae</taxon>
        <taxon>Linnemannia</taxon>
    </lineage>
</organism>
<feature type="transmembrane region" description="Helical" evidence="2">
    <location>
        <begin position="138"/>
        <end position="158"/>
    </location>
</feature>
<sequence length="159" mass="15874">MKPIQLAAVMMTLVAASSDTAMADMSVVVKSCTKTVVVQGPECENNNHLDKGVALCVSVNVNTAAAIAIANNDDPSSSPSLDSSSTQEIINSSGSPSLLAKPLSADSTTIVPPPPPSPIPASPKSGTVIVVHDSSAPASIMASGLALVMGVVASILVLL</sequence>
<evidence type="ECO:0008006" key="6">
    <source>
        <dbReference type="Google" id="ProtNLM"/>
    </source>
</evidence>
<keyword evidence="2" id="KW-0812">Transmembrane</keyword>
<evidence type="ECO:0000256" key="1">
    <source>
        <dbReference type="SAM" id="MobiDB-lite"/>
    </source>
</evidence>
<evidence type="ECO:0000313" key="4">
    <source>
        <dbReference type="EMBL" id="OAQ32523.1"/>
    </source>
</evidence>
<evidence type="ECO:0000313" key="5">
    <source>
        <dbReference type="Proteomes" id="UP000078512"/>
    </source>
</evidence>
<evidence type="ECO:0000256" key="2">
    <source>
        <dbReference type="SAM" id="Phobius"/>
    </source>
</evidence>
<keyword evidence="5" id="KW-1185">Reference proteome</keyword>
<keyword evidence="3" id="KW-0732">Signal</keyword>
<name>A0A197K5R4_9FUNG</name>
<keyword evidence="2" id="KW-1133">Transmembrane helix</keyword>